<comment type="similarity">
    <text evidence="1 2">Belongs to the metallophosphoesterase superfamily. YfcE family.</text>
</comment>
<dbReference type="NCBIfam" id="TIGR00040">
    <property type="entry name" value="yfcE"/>
    <property type="match status" value="1"/>
</dbReference>
<sequence>MSLIGIISDTHDHLVNVRRAIALFNEQKVNRVIHCGDIVARFVLEEFSRLQAPLTVVLGNCDGDPGALQESARRLGFEFHLQPALLELSQRRVFVSHQPLNSVPECDFYLHGHTHRQRYEPGKPVIVNPGEACGWLSGVASVAILDLTTGTVEFPEFATG</sequence>
<dbReference type="InterPro" id="IPR000979">
    <property type="entry name" value="Phosphodiesterase_MJ0936/Vps29"/>
</dbReference>
<organism evidence="5">
    <name type="scientific">candidate division WOR-3 bacterium</name>
    <dbReference type="NCBI Taxonomy" id="2052148"/>
    <lineage>
        <taxon>Bacteria</taxon>
        <taxon>Bacteria division WOR-3</taxon>
    </lineage>
</organism>
<proteinExistence type="inferred from homology"/>
<dbReference type="PANTHER" id="PTHR43165:SF1">
    <property type="entry name" value="PHOSPHODIESTERASE MJ0936"/>
    <property type="match status" value="1"/>
</dbReference>
<evidence type="ECO:0000313" key="6">
    <source>
        <dbReference type="EMBL" id="HFJ53585.1"/>
    </source>
</evidence>
<dbReference type="InterPro" id="IPR041802">
    <property type="entry name" value="MPP_YfcE"/>
</dbReference>
<gene>
    <name evidence="5" type="ORF">ENP62_01015</name>
    <name evidence="4" type="ORF">ENP94_07060</name>
    <name evidence="6" type="ORF">ENS16_02710</name>
</gene>
<comment type="caution">
    <text evidence="5">The sequence shown here is derived from an EMBL/GenBank/DDBJ whole genome shotgun (WGS) entry which is preliminary data.</text>
</comment>
<dbReference type="PANTHER" id="PTHR43165">
    <property type="entry name" value="METALLOPHOSPHOESTERASE"/>
    <property type="match status" value="1"/>
</dbReference>
<dbReference type="InterPro" id="IPR029052">
    <property type="entry name" value="Metallo-depent_PP-like"/>
</dbReference>
<name>A0A7C1X1E3_UNCW3</name>
<dbReference type="CDD" id="cd00841">
    <property type="entry name" value="MPP_YfcE"/>
    <property type="match status" value="1"/>
</dbReference>
<dbReference type="GO" id="GO:0046872">
    <property type="term" value="F:metal ion binding"/>
    <property type="evidence" value="ECO:0007669"/>
    <property type="project" value="UniProtKB-KW"/>
</dbReference>
<evidence type="ECO:0000259" key="3">
    <source>
        <dbReference type="Pfam" id="PF12850"/>
    </source>
</evidence>
<dbReference type="Gene3D" id="3.60.21.10">
    <property type="match status" value="1"/>
</dbReference>
<dbReference type="Pfam" id="PF12850">
    <property type="entry name" value="Metallophos_2"/>
    <property type="match status" value="1"/>
</dbReference>
<dbReference type="EC" id="3.1.4.-" evidence="2"/>
<dbReference type="InterPro" id="IPR024654">
    <property type="entry name" value="Calcineurin-like_PHP_lpxH"/>
</dbReference>
<dbReference type="AlphaFoldDB" id="A0A7C1X1E3"/>
<reference evidence="5" key="1">
    <citation type="journal article" date="2020" name="mSystems">
        <title>Genome- and Community-Level Interaction Insights into Carbon Utilization and Element Cycling Functions of Hydrothermarchaeota in Hydrothermal Sediment.</title>
        <authorList>
            <person name="Zhou Z."/>
            <person name="Liu Y."/>
            <person name="Xu W."/>
            <person name="Pan J."/>
            <person name="Luo Z.H."/>
            <person name="Li M."/>
        </authorList>
    </citation>
    <scope>NUCLEOTIDE SEQUENCE [LARGE SCALE GENOMIC DNA]</scope>
    <source>
        <strain evidence="5">SpSt-236</strain>
        <strain evidence="4">SpSt-265</strain>
        <strain evidence="6">SpSt-465</strain>
    </source>
</reference>
<feature type="domain" description="Calcineurin-like phosphoesterase" evidence="3">
    <location>
        <begin position="4"/>
        <end position="149"/>
    </location>
</feature>
<evidence type="ECO:0000256" key="2">
    <source>
        <dbReference type="RuleBase" id="RU362039"/>
    </source>
</evidence>
<dbReference type="EMBL" id="DSLG01000008">
    <property type="protein sequence ID" value="HEA87746.1"/>
    <property type="molecule type" value="Genomic_DNA"/>
</dbReference>
<evidence type="ECO:0000313" key="5">
    <source>
        <dbReference type="EMBL" id="HEE18120.1"/>
    </source>
</evidence>
<dbReference type="EMBL" id="DSKA01000081">
    <property type="protein sequence ID" value="HEE18120.1"/>
    <property type="molecule type" value="Genomic_DNA"/>
</dbReference>
<comment type="cofactor">
    <cofactor evidence="2">
        <name>a divalent metal cation</name>
        <dbReference type="ChEBI" id="CHEBI:60240"/>
    </cofactor>
</comment>
<dbReference type="EMBL" id="DSTU01000004">
    <property type="protein sequence ID" value="HFJ53585.1"/>
    <property type="molecule type" value="Genomic_DNA"/>
</dbReference>
<accession>A0A7C1X1E3</accession>
<dbReference type="SUPFAM" id="SSF56300">
    <property type="entry name" value="Metallo-dependent phosphatases"/>
    <property type="match status" value="1"/>
</dbReference>
<keyword evidence="2" id="KW-0479">Metal-binding</keyword>
<evidence type="ECO:0000256" key="1">
    <source>
        <dbReference type="ARBA" id="ARBA00008950"/>
    </source>
</evidence>
<protein>
    <recommendedName>
        <fullName evidence="2">Phosphoesterase</fullName>
        <ecNumber evidence="2">3.1.4.-</ecNumber>
    </recommendedName>
</protein>
<evidence type="ECO:0000313" key="4">
    <source>
        <dbReference type="EMBL" id="HEA87746.1"/>
    </source>
</evidence>
<dbReference type="GO" id="GO:0016787">
    <property type="term" value="F:hydrolase activity"/>
    <property type="evidence" value="ECO:0007669"/>
    <property type="project" value="UniProtKB-UniRule"/>
</dbReference>
<dbReference type="InterPro" id="IPR053193">
    <property type="entry name" value="MetalloPDE_YfcE-like"/>
</dbReference>